<gene>
    <name evidence="1" type="ORF">SDC9_167392</name>
</gene>
<proteinExistence type="predicted"/>
<sequence length="157" mass="15781">MHGALLDVLALAALSYNFLTFGNSSSHFSLPSLLLLIRHGALGSLAGAGVGLAALAADGQALAVAHPPIAADLGQALDVHRHVAAQVAFHNIAVGDGLAELCLVVLGQVLHAGIGIDPGFCKDLVGAGAPNAENVGESDLHPLILRQVNAGNTCHIS</sequence>
<comment type="caution">
    <text evidence="1">The sequence shown here is derived from an EMBL/GenBank/DDBJ whole genome shotgun (WGS) entry which is preliminary data.</text>
</comment>
<organism evidence="1">
    <name type="scientific">bioreactor metagenome</name>
    <dbReference type="NCBI Taxonomy" id="1076179"/>
    <lineage>
        <taxon>unclassified sequences</taxon>
        <taxon>metagenomes</taxon>
        <taxon>ecological metagenomes</taxon>
    </lineage>
</organism>
<evidence type="ECO:0000313" key="1">
    <source>
        <dbReference type="EMBL" id="MPN20016.1"/>
    </source>
</evidence>
<dbReference type="AlphaFoldDB" id="A0A645G1H7"/>
<protein>
    <submittedName>
        <fullName evidence="1">Uncharacterized protein</fullName>
    </submittedName>
</protein>
<dbReference type="EMBL" id="VSSQ01067667">
    <property type="protein sequence ID" value="MPN20016.1"/>
    <property type="molecule type" value="Genomic_DNA"/>
</dbReference>
<name>A0A645G1H7_9ZZZZ</name>
<accession>A0A645G1H7</accession>
<reference evidence="1" key="1">
    <citation type="submission" date="2019-08" db="EMBL/GenBank/DDBJ databases">
        <authorList>
            <person name="Kucharzyk K."/>
            <person name="Murdoch R.W."/>
            <person name="Higgins S."/>
            <person name="Loffler F."/>
        </authorList>
    </citation>
    <scope>NUCLEOTIDE SEQUENCE</scope>
</reference>